<accession>A0A7X8TL51</accession>
<dbReference type="InterPro" id="IPR045155">
    <property type="entry name" value="Beta-lactam_cat"/>
</dbReference>
<dbReference type="InterPro" id="IPR012338">
    <property type="entry name" value="Beta-lactam/transpept-like"/>
</dbReference>
<dbReference type="InterPro" id="IPR000871">
    <property type="entry name" value="Beta-lactam_class-A"/>
</dbReference>
<sequence length="273" mass="29013">MNQQAPDDGTLTAVAGRTPVVAWRLVRADGTVLSEYLPEKVFTPASTLKLAVLVAVARGVQAGRFSLEDQVLAADTWPSDHDGTPFGFHGEEKDPDWPAGQQLSITDICHRMITVSSNEATNVLIDLAGRENIAAVFDDAGCTHSGLRRRYGDMLAYRHQGAVSGCTAGDLAELMAALIRGDLLNAELTGYCCDLLAQQRDGVIGGVVPEVFGSDTRWGSKSGWVEGIRHDVAFIEAPEPLVLGVCTQGFTDHPDAVAAIRALARGVLLPHAG</sequence>
<dbReference type="GO" id="GO:0008800">
    <property type="term" value="F:beta-lactamase activity"/>
    <property type="evidence" value="ECO:0007669"/>
    <property type="project" value="InterPro"/>
</dbReference>
<protein>
    <submittedName>
        <fullName evidence="2">Serine hydrolase</fullName>
    </submittedName>
</protein>
<dbReference type="AlphaFoldDB" id="A0A7X8TL51"/>
<reference evidence="2 3" key="1">
    <citation type="submission" date="2020-04" db="EMBL/GenBank/DDBJ databases">
        <title>Nesterenkonia sp. nov., isolated from marine sediment.</title>
        <authorList>
            <person name="Zhang G."/>
        </authorList>
    </citation>
    <scope>NUCLEOTIDE SEQUENCE [LARGE SCALE GENOMIC DNA]</scope>
    <source>
        <strain evidence="2 3">MY13</strain>
    </source>
</reference>
<comment type="caution">
    <text evidence="2">The sequence shown here is derived from an EMBL/GenBank/DDBJ whole genome shotgun (WGS) entry which is preliminary data.</text>
</comment>
<dbReference type="Pfam" id="PF13354">
    <property type="entry name" value="Beta-lactamase2"/>
    <property type="match status" value="1"/>
</dbReference>
<keyword evidence="2" id="KW-0378">Hydrolase</keyword>
<dbReference type="Proteomes" id="UP000523139">
    <property type="component" value="Unassembled WGS sequence"/>
</dbReference>
<evidence type="ECO:0000259" key="1">
    <source>
        <dbReference type="Pfam" id="PF13354"/>
    </source>
</evidence>
<dbReference type="Gene3D" id="3.40.710.10">
    <property type="entry name" value="DD-peptidase/beta-lactamase superfamily"/>
    <property type="match status" value="1"/>
</dbReference>
<keyword evidence="3" id="KW-1185">Reference proteome</keyword>
<dbReference type="GO" id="GO:0046677">
    <property type="term" value="P:response to antibiotic"/>
    <property type="evidence" value="ECO:0007669"/>
    <property type="project" value="InterPro"/>
</dbReference>
<name>A0A7X8TL51_9MICC</name>
<dbReference type="PANTHER" id="PTHR35333:SF3">
    <property type="entry name" value="BETA-LACTAMASE-TYPE TRANSPEPTIDASE FOLD CONTAINING PROTEIN"/>
    <property type="match status" value="1"/>
</dbReference>
<dbReference type="GO" id="GO:0030655">
    <property type="term" value="P:beta-lactam antibiotic catabolic process"/>
    <property type="evidence" value="ECO:0007669"/>
    <property type="project" value="InterPro"/>
</dbReference>
<proteinExistence type="predicted"/>
<dbReference type="PANTHER" id="PTHR35333">
    <property type="entry name" value="BETA-LACTAMASE"/>
    <property type="match status" value="1"/>
</dbReference>
<evidence type="ECO:0000313" key="3">
    <source>
        <dbReference type="Proteomes" id="UP000523139"/>
    </source>
</evidence>
<organism evidence="2 3">
    <name type="scientific">Nesterenkonia sedimenti</name>
    <dbReference type="NCBI Taxonomy" id="1463632"/>
    <lineage>
        <taxon>Bacteria</taxon>
        <taxon>Bacillati</taxon>
        <taxon>Actinomycetota</taxon>
        <taxon>Actinomycetes</taxon>
        <taxon>Micrococcales</taxon>
        <taxon>Micrococcaceae</taxon>
        <taxon>Nesterenkonia</taxon>
    </lineage>
</organism>
<dbReference type="EMBL" id="JABAHY010000015">
    <property type="protein sequence ID" value="NLS10791.1"/>
    <property type="molecule type" value="Genomic_DNA"/>
</dbReference>
<gene>
    <name evidence="2" type="ORF">HGQ17_12470</name>
</gene>
<evidence type="ECO:0000313" key="2">
    <source>
        <dbReference type="EMBL" id="NLS10791.1"/>
    </source>
</evidence>
<dbReference type="RefSeq" id="WP_168888280.1">
    <property type="nucleotide sequence ID" value="NZ_JABAHY010000015.1"/>
</dbReference>
<feature type="domain" description="Beta-lactamase class A catalytic" evidence="1">
    <location>
        <begin position="36"/>
        <end position="247"/>
    </location>
</feature>
<dbReference type="SUPFAM" id="SSF56601">
    <property type="entry name" value="beta-lactamase/transpeptidase-like"/>
    <property type="match status" value="1"/>
</dbReference>